<dbReference type="PIRSF" id="PIRSF006779">
    <property type="entry name" value="UCP006779"/>
    <property type="match status" value="1"/>
</dbReference>
<dbReference type="InterPro" id="IPR023227">
    <property type="entry name" value="SAM_OH_AdoTrfase_C_sf"/>
</dbReference>
<dbReference type="InterPro" id="IPR046469">
    <property type="entry name" value="SAM_HAT_N"/>
</dbReference>
<organism evidence="5 6">
    <name type="scientific">Polluticaenibacter yanchengensis</name>
    <dbReference type="NCBI Taxonomy" id="3014562"/>
    <lineage>
        <taxon>Bacteria</taxon>
        <taxon>Pseudomonadati</taxon>
        <taxon>Bacteroidota</taxon>
        <taxon>Chitinophagia</taxon>
        <taxon>Chitinophagales</taxon>
        <taxon>Chitinophagaceae</taxon>
        <taxon>Polluticaenibacter</taxon>
    </lineage>
</organism>
<proteinExistence type="inferred from homology"/>
<dbReference type="InterPro" id="IPR002747">
    <property type="entry name" value="SAM_OH_AdoTrfase"/>
</dbReference>
<accession>A0ABT4UGN1</accession>
<reference evidence="5 6" key="1">
    <citation type="submission" date="2022-12" db="EMBL/GenBank/DDBJ databases">
        <title>Chitinophagaceae gen. sp. nov., a new member of the family Chitinophagaceae, isolated from soil in a chemical factory.</title>
        <authorList>
            <person name="Ke Z."/>
        </authorList>
    </citation>
    <scope>NUCLEOTIDE SEQUENCE [LARGE SCALE GENOMIC DNA]</scope>
    <source>
        <strain evidence="5 6">LY-5</strain>
    </source>
</reference>
<gene>
    <name evidence="5" type="ORF">O3P16_04150</name>
</gene>
<dbReference type="Gene3D" id="2.40.30.90">
    <property type="entry name" value="Bacterial fluorinating enzyme like"/>
    <property type="match status" value="1"/>
</dbReference>
<dbReference type="InterPro" id="IPR046470">
    <property type="entry name" value="SAM_HAT_C"/>
</dbReference>
<dbReference type="Pfam" id="PF01887">
    <property type="entry name" value="SAM_HAT_N"/>
    <property type="match status" value="1"/>
</dbReference>
<dbReference type="Pfam" id="PF20257">
    <property type="entry name" value="SAM_HAT_C"/>
    <property type="match status" value="1"/>
</dbReference>
<comment type="similarity">
    <text evidence="2">Belongs to the SAM hydrolase / SAM-dependent halogenase family.</text>
</comment>
<dbReference type="Gene3D" id="3.40.50.10790">
    <property type="entry name" value="S-adenosyl-l-methionine hydroxide adenosyltransferase, N-terminal"/>
    <property type="match status" value="1"/>
</dbReference>
<dbReference type="SUPFAM" id="SSF101852">
    <property type="entry name" value="Bacterial fluorinating enzyme, C-terminal domain"/>
    <property type="match status" value="1"/>
</dbReference>
<keyword evidence="6" id="KW-1185">Reference proteome</keyword>
<evidence type="ECO:0000259" key="3">
    <source>
        <dbReference type="Pfam" id="PF01887"/>
    </source>
</evidence>
<sequence>MQVITLTSDIGHKDFLTGAIKGCLLKINTSFNICDISHDVDAFDVNQAAYLLKSAYKYFPENTWHLVFVNLFDYTGCHLILAKSGNQFFACPDNYLLPLVFENEPMEMVKIKVPADANITEWARIMGNAINYFNNGVPFDQLGEPVTDIRQKNALKPSVSDQHIDGSVLYVDSYDNVITNISKEDFENARKGRDFVIVFKGNETIEKLSENYAGVPENNKLAYFNTAGYLEIAINKGSASKLFGLKSSYNLVSDGLLSARMFYSKIRIDFKNATE</sequence>
<dbReference type="InterPro" id="IPR023228">
    <property type="entry name" value="SAM_OH_AdoTrfase_N_sf"/>
</dbReference>
<dbReference type="PANTHER" id="PTHR35092">
    <property type="entry name" value="CHLORINASE MJ1651"/>
    <property type="match status" value="1"/>
</dbReference>
<keyword evidence="1" id="KW-0949">S-adenosyl-L-methionine</keyword>
<evidence type="ECO:0000313" key="5">
    <source>
        <dbReference type="EMBL" id="MDA3613984.1"/>
    </source>
</evidence>
<protein>
    <submittedName>
        <fullName evidence="5">SAM-dependent chlorinase/fluorinase</fullName>
    </submittedName>
</protein>
<name>A0ABT4UGN1_9BACT</name>
<dbReference type="SUPFAM" id="SSF102522">
    <property type="entry name" value="Bacterial fluorinating enzyme, N-terminal domain"/>
    <property type="match status" value="1"/>
</dbReference>
<evidence type="ECO:0000259" key="4">
    <source>
        <dbReference type="Pfam" id="PF20257"/>
    </source>
</evidence>
<dbReference type="EMBL" id="JAQGEF010000003">
    <property type="protein sequence ID" value="MDA3613984.1"/>
    <property type="molecule type" value="Genomic_DNA"/>
</dbReference>
<feature type="domain" description="S-adenosyl-l-methionine hydroxide adenosyltransferase N-terminal" evidence="3">
    <location>
        <begin position="4"/>
        <end position="113"/>
    </location>
</feature>
<evidence type="ECO:0000256" key="2">
    <source>
        <dbReference type="ARBA" id="ARBA00024035"/>
    </source>
</evidence>
<dbReference type="RefSeq" id="WP_407030314.1">
    <property type="nucleotide sequence ID" value="NZ_JAQGEF010000003.1"/>
</dbReference>
<evidence type="ECO:0000256" key="1">
    <source>
        <dbReference type="ARBA" id="ARBA00022691"/>
    </source>
</evidence>
<dbReference type="PANTHER" id="PTHR35092:SF1">
    <property type="entry name" value="CHLORINASE MJ1651"/>
    <property type="match status" value="1"/>
</dbReference>
<evidence type="ECO:0000313" key="6">
    <source>
        <dbReference type="Proteomes" id="UP001210231"/>
    </source>
</evidence>
<dbReference type="Proteomes" id="UP001210231">
    <property type="component" value="Unassembled WGS sequence"/>
</dbReference>
<feature type="domain" description="S-adenosyl-l-methionine hydroxide adenosyltransferase C-terminal" evidence="4">
    <location>
        <begin position="166"/>
        <end position="247"/>
    </location>
</feature>
<comment type="caution">
    <text evidence="5">The sequence shown here is derived from an EMBL/GenBank/DDBJ whole genome shotgun (WGS) entry which is preliminary data.</text>
</comment>